<dbReference type="Proteomes" id="UP000800039">
    <property type="component" value="Unassembled WGS sequence"/>
</dbReference>
<dbReference type="GeneID" id="63849155"/>
<dbReference type="EMBL" id="ML976616">
    <property type="protein sequence ID" value="KAF1846050.1"/>
    <property type="molecule type" value="Genomic_DNA"/>
</dbReference>
<dbReference type="SUPFAM" id="SSF53213">
    <property type="entry name" value="LigB-like"/>
    <property type="match status" value="1"/>
</dbReference>
<evidence type="ECO:0000313" key="2">
    <source>
        <dbReference type="EMBL" id="KAF1846050.1"/>
    </source>
</evidence>
<dbReference type="Gene3D" id="3.40.830.10">
    <property type="entry name" value="LigB-like"/>
    <property type="match status" value="1"/>
</dbReference>
<reference evidence="2" key="1">
    <citation type="submission" date="2020-01" db="EMBL/GenBank/DDBJ databases">
        <authorList>
            <consortium name="DOE Joint Genome Institute"/>
            <person name="Haridas S."/>
            <person name="Albert R."/>
            <person name="Binder M."/>
            <person name="Bloem J."/>
            <person name="Labutti K."/>
            <person name="Salamov A."/>
            <person name="Andreopoulos B."/>
            <person name="Baker S.E."/>
            <person name="Barry K."/>
            <person name="Bills G."/>
            <person name="Bluhm B.H."/>
            <person name="Cannon C."/>
            <person name="Castanera R."/>
            <person name="Culley D.E."/>
            <person name="Daum C."/>
            <person name="Ezra D."/>
            <person name="Gonzalez J.B."/>
            <person name="Henrissat B."/>
            <person name="Kuo A."/>
            <person name="Liang C."/>
            <person name="Lipzen A."/>
            <person name="Lutzoni F."/>
            <person name="Magnuson J."/>
            <person name="Mondo S."/>
            <person name="Nolan M."/>
            <person name="Ohm R."/>
            <person name="Pangilinan J."/>
            <person name="Park H.-J."/>
            <person name="Ramirez L."/>
            <person name="Alfaro M."/>
            <person name="Sun H."/>
            <person name="Tritt A."/>
            <person name="Yoshinaga Y."/>
            <person name="Zwiers L.-H."/>
            <person name="Turgeon B.G."/>
            <person name="Goodwin S.B."/>
            <person name="Spatafora J.W."/>
            <person name="Crous P.W."/>
            <person name="Grigoriev I.V."/>
        </authorList>
    </citation>
    <scope>NUCLEOTIDE SEQUENCE</scope>
    <source>
        <strain evidence="2">CBS 394.84</strain>
    </source>
</reference>
<dbReference type="PANTHER" id="PTHR30096">
    <property type="entry name" value="4,5-DOPA DIOXYGENASE EXTRADIOL-LIKE PROTEIN"/>
    <property type="match status" value="1"/>
</dbReference>
<dbReference type="RefSeq" id="XP_040788613.1">
    <property type="nucleotide sequence ID" value="XM_040931903.1"/>
</dbReference>
<sequence>MFPPENRLDIPIIEVSTLQGCDPDRQARLGEVFESLRQEGFLIVASGMAVHSFPSIHIMRETSTKEDKETTATKILAESGAFDTHLWETIEELYEFKRLYPTVEHFTPLLVADGAASKDALG</sequence>
<name>A0A9P4L8H7_9PLEO</name>
<evidence type="ECO:0008006" key="4">
    <source>
        <dbReference type="Google" id="ProtNLM"/>
    </source>
</evidence>
<organism evidence="2 3">
    <name type="scientific">Cucurbitaria berberidis CBS 394.84</name>
    <dbReference type="NCBI Taxonomy" id="1168544"/>
    <lineage>
        <taxon>Eukaryota</taxon>
        <taxon>Fungi</taxon>
        <taxon>Dikarya</taxon>
        <taxon>Ascomycota</taxon>
        <taxon>Pezizomycotina</taxon>
        <taxon>Dothideomycetes</taxon>
        <taxon>Pleosporomycetidae</taxon>
        <taxon>Pleosporales</taxon>
        <taxon>Pleosporineae</taxon>
        <taxon>Cucurbitariaceae</taxon>
        <taxon>Cucurbitaria</taxon>
    </lineage>
</organism>
<dbReference type="PANTHER" id="PTHR30096:SF0">
    <property type="entry name" value="4,5-DOPA DIOXYGENASE EXTRADIOL-LIKE PROTEIN"/>
    <property type="match status" value="1"/>
</dbReference>
<dbReference type="GO" id="GO:0016491">
    <property type="term" value="F:oxidoreductase activity"/>
    <property type="evidence" value="ECO:0007669"/>
    <property type="project" value="UniProtKB-KW"/>
</dbReference>
<keyword evidence="1" id="KW-0560">Oxidoreductase</keyword>
<evidence type="ECO:0000256" key="1">
    <source>
        <dbReference type="ARBA" id="ARBA00023002"/>
    </source>
</evidence>
<keyword evidence="3" id="KW-1185">Reference proteome</keyword>
<evidence type="ECO:0000313" key="3">
    <source>
        <dbReference type="Proteomes" id="UP000800039"/>
    </source>
</evidence>
<protein>
    <recommendedName>
        <fullName evidence="4">Extradiol ring-cleavage dioxygenase class III enzyme subunit B domain-containing protein</fullName>
    </recommendedName>
</protein>
<accession>A0A9P4L8H7</accession>
<proteinExistence type="predicted"/>
<dbReference type="AlphaFoldDB" id="A0A9P4L8H7"/>
<dbReference type="OrthoDB" id="7396853at2759"/>
<comment type="caution">
    <text evidence="2">The sequence shown here is derived from an EMBL/GenBank/DDBJ whole genome shotgun (WGS) entry which is preliminary data.</text>
</comment>
<gene>
    <name evidence="2" type="ORF">K460DRAFT_355776</name>
</gene>